<dbReference type="GO" id="GO:0016121">
    <property type="term" value="P:carotene catabolic process"/>
    <property type="evidence" value="ECO:0007669"/>
    <property type="project" value="TreeGrafter"/>
</dbReference>
<dbReference type="GO" id="GO:0046872">
    <property type="term" value="F:metal ion binding"/>
    <property type="evidence" value="ECO:0007669"/>
    <property type="project" value="UniProtKB-KW"/>
</dbReference>
<reference evidence="6 7" key="1">
    <citation type="journal article" date="2018" name="Int. J. Syst. Evol. Microbiol.">
        <title>Parvibium lacunae gen. nov., sp. nov., a new member of the family Alcaligenaceae isolated from a freshwater pond.</title>
        <authorList>
            <person name="Chen W.M."/>
            <person name="Xie P.B."/>
            <person name="Hsu M.Y."/>
            <person name="Sheu S.Y."/>
        </authorList>
    </citation>
    <scope>NUCLEOTIDE SEQUENCE [LARGE SCALE GENOMIC DNA]</scope>
    <source>
        <strain evidence="6 7">KMB9</strain>
    </source>
</reference>
<evidence type="ECO:0000256" key="2">
    <source>
        <dbReference type="ARBA" id="ARBA00022723"/>
    </source>
</evidence>
<evidence type="ECO:0000313" key="6">
    <source>
        <dbReference type="EMBL" id="RCS57517.1"/>
    </source>
</evidence>
<keyword evidence="4 5" id="KW-0408">Iron</keyword>
<evidence type="ECO:0000256" key="1">
    <source>
        <dbReference type="ARBA" id="ARBA00006787"/>
    </source>
</evidence>
<comment type="caution">
    <text evidence="6">The sequence shown here is derived from an EMBL/GenBank/DDBJ whole genome shotgun (WGS) entry which is preliminary data.</text>
</comment>
<evidence type="ECO:0000313" key="7">
    <source>
        <dbReference type="Proteomes" id="UP000252357"/>
    </source>
</evidence>
<evidence type="ECO:0000256" key="5">
    <source>
        <dbReference type="PIRSR" id="PIRSR604294-1"/>
    </source>
</evidence>
<dbReference type="Pfam" id="PF03055">
    <property type="entry name" value="RPE65"/>
    <property type="match status" value="1"/>
</dbReference>
<dbReference type="RefSeq" id="WP_114402999.1">
    <property type="nucleotide sequence ID" value="NZ_QPGB01000003.1"/>
</dbReference>
<dbReference type="EMBL" id="QPGB01000003">
    <property type="protein sequence ID" value="RCS57517.1"/>
    <property type="molecule type" value="Genomic_DNA"/>
</dbReference>
<feature type="binding site" evidence="5">
    <location>
        <position position="233"/>
    </location>
    <ligand>
        <name>Fe cation</name>
        <dbReference type="ChEBI" id="CHEBI:24875"/>
        <note>catalytic</note>
    </ligand>
</feature>
<gene>
    <name evidence="6" type="ORF">DU000_08710</name>
</gene>
<keyword evidence="7" id="KW-1185">Reference proteome</keyword>
<comment type="cofactor">
    <cofactor evidence="5">
        <name>Fe(2+)</name>
        <dbReference type="ChEBI" id="CHEBI:29033"/>
    </cofactor>
    <text evidence="5">Binds 1 Fe(2+) ion per subunit.</text>
</comment>
<proteinExistence type="inferred from homology"/>
<comment type="similarity">
    <text evidence="1">Belongs to the carotenoid oxygenase family.</text>
</comment>
<feature type="binding site" evidence="5">
    <location>
        <position position="490"/>
    </location>
    <ligand>
        <name>Fe cation</name>
        <dbReference type="ChEBI" id="CHEBI:24875"/>
        <note>catalytic</note>
    </ligand>
</feature>
<dbReference type="OrthoDB" id="6636843at2"/>
<dbReference type="Proteomes" id="UP000252357">
    <property type="component" value="Unassembled WGS sequence"/>
</dbReference>
<dbReference type="PROSITE" id="PS51318">
    <property type="entry name" value="TAT"/>
    <property type="match status" value="1"/>
</dbReference>
<dbReference type="PANTHER" id="PTHR10543:SF89">
    <property type="entry name" value="CAROTENOID 9,10(9',10')-CLEAVAGE DIOXYGENASE 1"/>
    <property type="match status" value="1"/>
</dbReference>
<dbReference type="InterPro" id="IPR006311">
    <property type="entry name" value="TAT_signal"/>
</dbReference>
<feature type="binding site" evidence="5">
    <location>
        <position position="186"/>
    </location>
    <ligand>
        <name>Fe cation</name>
        <dbReference type="ChEBI" id="CHEBI:24875"/>
        <note>catalytic</note>
    </ligand>
</feature>
<dbReference type="GO" id="GO:0010436">
    <property type="term" value="F:carotenoid dioxygenase activity"/>
    <property type="evidence" value="ECO:0007669"/>
    <property type="project" value="TreeGrafter"/>
</dbReference>
<sequence length="496" mass="56465">MDSSRRAYLKAGLVSTGLGLSGLGQASQAWRQAFAPSTIEFEYDYRSKTIPAGLAGNFYRIGPGLMHLNQTWYHHWFDGDGVLHRFHFGEQGMRHYGRLLQTPKIEREWRAGKRLYTTFGTALADSEPVYQIDDLNVANINTLTLNKQLYALWEAGSALEVEPDTLRTKGFKAWSPETKGLPFGAHPHPDSDGSWWNIGYQPGAGKVVLYHLNQAGTLKRQAVLPLPNADMVHDFALTAHYLLLLLMPMKYDTNKQCDGGCTSVSRLEWQPQSAGYVALINKDTLTLEQLIETPAWGVFHFGNAREIHSQTGHHIQCHFVEQPDFGAKLGCMGSLFDRQTKGRQANQQVGGVWHELNIDLTRKTIRSERLVQHVEFPRFDERLQTQAHRYTILLQKQNVRNPEFSFDTVLTWQHQRQRLQRFHYGANYLVEEHIFVADPHSNRPEQGWIMGTAYHLPTQRTQLSLFHAQHVEDGPICVIKLPYGIPPGLHGNWVAT</sequence>
<protein>
    <submittedName>
        <fullName evidence="6">Uncharacterized protein</fullName>
    </submittedName>
</protein>
<keyword evidence="3" id="KW-0560">Oxidoreductase</keyword>
<name>A0A368L1T6_9BURK</name>
<evidence type="ECO:0000256" key="4">
    <source>
        <dbReference type="ARBA" id="ARBA00023004"/>
    </source>
</evidence>
<evidence type="ECO:0000256" key="3">
    <source>
        <dbReference type="ARBA" id="ARBA00023002"/>
    </source>
</evidence>
<accession>A0A368L1T6</accession>
<organism evidence="6 7">
    <name type="scientific">Parvibium lacunae</name>
    <dbReference type="NCBI Taxonomy" id="1888893"/>
    <lineage>
        <taxon>Bacteria</taxon>
        <taxon>Pseudomonadati</taxon>
        <taxon>Pseudomonadota</taxon>
        <taxon>Betaproteobacteria</taxon>
        <taxon>Burkholderiales</taxon>
        <taxon>Alcaligenaceae</taxon>
        <taxon>Parvibium</taxon>
    </lineage>
</organism>
<dbReference type="PANTHER" id="PTHR10543">
    <property type="entry name" value="BETA-CAROTENE DIOXYGENASE"/>
    <property type="match status" value="1"/>
</dbReference>
<keyword evidence="2 5" id="KW-0479">Metal-binding</keyword>
<feature type="binding site" evidence="5">
    <location>
        <position position="300"/>
    </location>
    <ligand>
        <name>Fe cation</name>
        <dbReference type="ChEBI" id="CHEBI:24875"/>
        <note>catalytic</note>
    </ligand>
</feature>
<dbReference type="InterPro" id="IPR004294">
    <property type="entry name" value="Carotenoid_Oase"/>
</dbReference>
<dbReference type="AlphaFoldDB" id="A0A368L1T6"/>